<keyword evidence="2" id="KW-0255">Endonuclease</keyword>
<evidence type="ECO:0000256" key="3">
    <source>
        <dbReference type="ARBA" id="ARBA00022801"/>
    </source>
</evidence>
<dbReference type="InterPro" id="IPR034720">
    <property type="entry name" value="Viral_alk_exo"/>
</dbReference>
<dbReference type="GO" id="GO:0004519">
    <property type="term" value="F:endonuclease activity"/>
    <property type="evidence" value="ECO:0007669"/>
    <property type="project" value="UniProtKB-KW"/>
</dbReference>
<dbReference type="Gene3D" id="3.90.320.10">
    <property type="match status" value="1"/>
</dbReference>
<evidence type="ECO:0000313" key="7">
    <source>
        <dbReference type="Proteomes" id="UP001458880"/>
    </source>
</evidence>
<reference evidence="6 7" key="1">
    <citation type="journal article" date="2024" name="BMC Genomics">
        <title>De novo assembly and annotation of Popillia japonica's genome with initial clues to its potential as an invasive pest.</title>
        <authorList>
            <person name="Cucini C."/>
            <person name="Boschi S."/>
            <person name="Funari R."/>
            <person name="Cardaioli E."/>
            <person name="Iannotti N."/>
            <person name="Marturano G."/>
            <person name="Paoli F."/>
            <person name="Bruttini M."/>
            <person name="Carapelli A."/>
            <person name="Frati F."/>
            <person name="Nardi F."/>
        </authorList>
    </citation>
    <scope>NUCLEOTIDE SEQUENCE [LARGE SCALE GENOMIC DNA]</scope>
    <source>
        <strain evidence="6">DMR45628</strain>
    </source>
</reference>
<proteinExistence type="predicted"/>
<dbReference type="EMBL" id="JASPKY010000045">
    <property type="protein sequence ID" value="KAK9745817.1"/>
    <property type="molecule type" value="Genomic_DNA"/>
</dbReference>
<organism evidence="6 7">
    <name type="scientific">Popillia japonica</name>
    <name type="common">Japanese beetle</name>
    <dbReference type="NCBI Taxonomy" id="7064"/>
    <lineage>
        <taxon>Eukaryota</taxon>
        <taxon>Metazoa</taxon>
        <taxon>Ecdysozoa</taxon>
        <taxon>Arthropoda</taxon>
        <taxon>Hexapoda</taxon>
        <taxon>Insecta</taxon>
        <taxon>Pterygota</taxon>
        <taxon>Neoptera</taxon>
        <taxon>Endopterygota</taxon>
        <taxon>Coleoptera</taxon>
        <taxon>Polyphaga</taxon>
        <taxon>Scarabaeiformia</taxon>
        <taxon>Scarabaeidae</taxon>
        <taxon>Rutelinae</taxon>
        <taxon>Popillia</taxon>
    </lineage>
</organism>
<evidence type="ECO:0000256" key="4">
    <source>
        <dbReference type="ARBA" id="ARBA00022839"/>
    </source>
</evidence>
<keyword evidence="7" id="KW-1185">Reference proteome</keyword>
<keyword evidence="3" id="KW-0378">Hydrolase</keyword>
<evidence type="ECO:0000256" key="5">
    <source>
        <dbReference type="SAM" id="MobiDB-lite"/>
    </source>
</evidence>
<dbReference type="SUPFAM" id="SSF52980">
    <property type="entry name" value="Restriction endonuclease-like"/>
    <property type="match status" value="1"/>
</dbReference>
<dbReference type="PANTHER" id="PTHR46609">
    <property type="entry name" value="EXONUCLEASE, PHAGE-TYPE/RECB, C-TERMINAL DOMAIN-CONTAINING PROTEIN"/>
    <property type="match status" value="1"/>
</dbReference>
<dbReference type="AlphaFoldDB" id="A0AAW1MDZ8"/>
<evidence type="ECO:0000313" key="6">
    <source>
        <dbReference type="EMBL" id="KAK9745817.1"/>
    </source>
</evidence>
<dbReference type="InterPro" id="IPR051703">
    <property type="entry name" value="NF-kappa-B_Signaling_Reg"/>
</dbReference>
<feature type="compositionally biased region" description="Polar residues" evidence="5">
    <location>
        <begin position="33"/>
        <end position="48"/>
    </location>
</feature>
<dbReference type="InterPro" id="IPR011604">
    <property type="entry name" value="PDDEXK-like_dom_sf"/>
</dbReference>
<evidence type="ECO:0000256" key="2">
    <source>
        <dbReference type="ARBA" id="ARBA00022759"/>
    </source>
</evidence>
<evidence type="ECO:0000256" key="1">
    <source>
        <dbReference type="ARBA" id="ARBA00022722"/>
    </source>
</evidence>
<dbReference type="InterPro" id="IPR011335">
    <property type="entry name" value="Restrct_endonuc-II-like"/>
</dbReference>
<dbReference type="Pfam" id="PF01771">
    <property type="entry name" value="Viral_alk_exo"/>
    <property type="match status" value="1"/>
</dbReference>
<dbReference type="PANTHER" id="PTHR46609:SF8">
    <property type="entry name" value="YQAJ VIRAL RECOMBINASE DOMAIN-CONTAINING PROTEIN"/>
    <property type="match status" value="1"/>
</dbReference>
<name>A0AAW1MDZ8_POPJA</name>
<keyword evidence="4 6" id="KW-0269">Exonuclease</keyword>
<sequence length="318" mass="36644">MVRKRVCPSRVHKKSRRSKIIKNWIKKQRKSDTGISVNEQFQMPSQLSPEKDHEKNDIDLDLQPLEIEVDEEYKPLGNLTGRRIVDLTPMDRKLCDKRVRSQNEDYGPQAAEPDISVEEMQNRKVEFLKKLQNRASTEDKRRSIEKDAKGQHNNQLWRELRLDCLTASNFGKVIKRKNISPHNILKDLLYKNSNFMTVGILYGRTHEKEAIQKYEAANKVSVNECGFFIDERYNFLGASPDGLIADDGIAEVKCLSSVKDTLKDAVCSNSCYKGQLNITKRAFCDFIIHILITTSTWNEFTGTQGFGQKLLTGEYHEE</sequence>
<accession>A0AAW1MDZ8</accession>
<dbReference type="GO" id="GO:0006281">
    <property type="term" value="P:DNA repair"/>
    <property type="evidence" value="ECO:0007669"/>
    <property type="project" value="UniProtKB-ARBA"/>
</dbReference>
<gene>
    <name evidence="6" type="ORF">QE152_g6642</name>
</gene>
<protein>
    <submittedName>
        <fullName evidence="6">Viral alkaline exonuclease</fullName>
    </submittedName>
</protein>
<feature type="region of interest" description="Disordered" evidence="5">
    <location>
        <begin position="27"/>
        <end position="55"/>
    </location>
</feature>
<dbReference type="Proteomes" id="UP001458880">
    <property type="component" value="Unassembled WGS sequence"/>
</dbReference>
<dbReference type="CDD" id="cd22343">
    <property type="entry name" value="PDDEXK_lambda_exonuclease-like"/>
    <property type="match status" value="1"/>
</dbReference>
<dbReference type="GO" id="GO:0004527">
    <property type="term" value="F:exonuclease activity"/>
    <property type="evidence" value="ECO:0007669"/>
    <property type="project" value="UniProtKB-KW"/>
</dbReference>
<comment type="caution">
    <text evidence="6">The sequence shown here is derived from an EMBL/GenBank/DDBJ whole genome shotgun (WGS) entry which is preliminary data.</text>
</comment>
<keyword evidence="1" id="KW-0540">Nuclease</keyword>